<evidence type="ECO:0000256" key="1">
    <source>
        <dbReference type="SAM" id="MobiDB-lite"/>
    </source>
</evidence>
<dbReference type="OrthoDB" id="10578092at2759"/>
<feature type="compositionally biased region" description="Polar residues" evidence="1">
    <location>
        <begin position="69"/>
        <end position="84"/>
    </location>
</feature>
<feature type="region of interest" description="Disordered" evidence="1">
    <location>
        <begin position="1"/>
        <end position="84"/>
    </location>
</feature>
<evidence type="ECO:0000313" key="3">
    <source>
        <dbReference type="Proteomes" id="UP000706124"/>
    </source>
</evidence>
<sequence length="176" mass="19573">MPDYNASEPHDGTNVVAPTPHESPTPHNEIEVVTPTSHASPTRHNEVEVMTPTPHEPPKPYREMEEVTPTPQQEADVETPTSAELEQGHLKADVQIFEEKSSVQAPMYFTRSVRKRSWSDLEEEKREAKKIRAMIAQILGITYDATHETAFPAGIALKGPTEEEVATAFVADFMGN</sequence>
<dbReference type="EMBL" id="SRPO01000642">
    <property type="protein sequence ID" value="KAG5931033.1"/>
    <property type="molecule type" value="Genomic_DNA"/>
</dbReference>
<dbReference type="Proteomes" id="UP000706124">
    <property type="component" value="Unassembled WGS sequence"/>
</dbReference>
<comment type="caution">
    <text evidence="2">The sequence shown here is derived from an EMBL/GenBank/DDBJ whole genome shotgun (WGS) entry which is preliminary data.</text>
</comment>
<proteinExistence type="predicted"/>
<name>A0A9P7M6R3_9HYPO</name>
<evidence type="ECO:0000313" key="2">
    <source>
        <dbReference type="EMBL" id="KAG5931033.1"/>
    </source>
</evidence>
<dbReference type="AlphaFoldDB" id="A0A9P7M6R3"/>
<reference evidence="2 3" key="1">
    <citation type="journal article" date="2020" name="bioRxiv">
        <title>Whole genome comparisons of ergot fungi reveals the divergence and evolution of species within the genus Claviceps are the result of varying mechanisms driving genome evolution and host range expansion.</title>
        <authorList>
            <person name="Wyka S.A."/>
            <person name="Mondo S.J."/>
            <person name="Liu M."/>
            <person name="Dettman J."/>
            <person name="Nalam V."/>
            <person name="Broders K.D."/>
        </authorList>
    </citation>
    <scope>NUCLEOTIDE SEQUENCE [LARGE SCALE GENOMIC DNA]</scope>
    <source>
        <strain evidence="2 3">CCC 1485</strain>
    </source>
</reference>
<accession>A0A9P7M6R3</accession>
<feature type="compositionally biased region" description="Basic and acidic residues" evidence="1">
    <location>
        <begin position="56"/>
        <end position="65"/>
    </location>
</feature>
<keyword evidence="3" id="KW-1185">Reference proteome</keyword>
<gene>
    <name evidence="2" type="ORF">E4U60_006561</name>
</gene>
<organism evidence="2 3">
    <name type="scientific">Claviceps pazoutovae</name>
    <dbReference type="NCBI Taxonomy" id="1649127"/>
    <lineage>
        <taxon>Eukaryota</taxon>
        <taxon>Fungi</taxon>
        <taxon>Dikarya</taxon>
        <taxon>Ascomycota</taxon>
        <taxon>Pezizomycotina</taxon>
        <taxon>Sordariomycetes</taxon>
        <taxon>Hypocreomycetidae</taxon>
        <taxon>Hypocreales</taxon>
        <taxon>Clavicipitaceae</taxon>
        <taxon>Claviceps</taxon>
    </lineage>
</organism>
<protein>
    <submittedName>
        <fullName evidence="2">Uncharacterized protein</fullName>
    </submittedName>
</protein>